<feature type="signal peptide" evidence="1">
    <location>
        <begin position="1"/>
        <end position="21"/>
    </location>
</feature>
<accession>A0ABV3N803</accession>
<keyword evidence="3" id="KW-1185">Reference proteome</keyword>
<reference evidence="2 3" key="1">
    <citation type="submission" date="2024-07" db="EMBL/GenBank/DDBJ databases">
        <authorList>
            <person name="Dulla G.F.J."/>
            <person name="Delorm J.G."/>
        </authorList>
    </citation>
    <scope>NUCLEOTIDE SEQUENCE [LARGE SCALE GENOMIC DNA]</scope>
    <source>
        <strain evidence="2 3">JGD 233</strain>
    </source>
</reference>
<gene>
    <name evidence="2" type="ORF">ABW286_22735</name>
</gene>
<comment type="caution">
    <text evidence="2">The sequence shown here is derived from an EMBL/GenBank/DDBJ whole genome shotgun (WGS) entry which is preliminary data.</text>
</comment>
<evidence type="ECO:0000313" key="2">
    <source>
        <dbReference type="EMBL" id="MEW5291958.1"/>
    </source>
</evidence>
<name>A0ABV3N803_9GAMM</name>
<proteinExistence type="predicted"/>
<dbReference type="Gene3D" id="1.20.1270.180">
    <property type="match status" value="1"/>
</dbReference>
<organism evidence="2 3">
    <name type="scientific">Erwinia papayae</name>
    <dbReference type="NCBI Taxonomy" id="206499"/>
    <lineage>
        <taxon>Bacteria</taxon>
        <taxon>Pseudomonadati</taxon>
        <taxon>Pseudomonadota</taxon>
        <taxon>Gammaproteobacteria</taxon>
        <taxon>Enterobacterales</taxon>
        <taxon>Erwiniaceae</taxon>
        <taxon>Erwinia</taxon>
    </lineage>
</organism>
<protein>
    <submittedName>
        <fullName evidence="2">DUF1311 domain-containing protein</fullName>
    </submittedName>
</protein>
<dbReference type="Proteomes" id="UP001554567">
    <property type="component" value="Unassembled WGS sequence"/>
</dbReference>
<dbReference type="RefSeq" id="WP_367168778.1">
    <property type="nucleotide sequence ID" value="NZ_JBFKZN010000022.1"/>
</dbReference>
<keyword evidence="1" id="KW-0732">Signal</keyword>
<evidence type="ECO:0000256" key="1">
    <source>
        <dbReference type="SAM" id="SignalP"/>
    </source>
</evidence>
<sequence>MKKYAAAVFGLSLLYPLTGLADITWGDEWDSCFKKEENPSLSYSCLADKKKASSKQLDELITATVKKIKVSFIGALNGQEEAGQTYGDVFSRRFIKSQNIWKQYRKEFCHAMASQLNEEAWDYQANIDQCEINLNKRHEEEIHLMGLPAAR</sequence>
<feature type="chain" id="PRO_5047065545" evidence="1">
    <location>
        <begin position="22"/>
        <end position="151"/>
    </location>
</feature>
<dbReference type="EMBL" id="JBFKZN010000022">
    <property type="protein sequence ID" value="MEW5291958.1"/>
    <property type="molecule type" value="Genomic_DNA"/>
</dbReference>
<evidence type="ECO:0000313" key="3">
    <source>
        <dbReference type="Proteomes" id="UP001554567"/>
    </source>
</evidence>